<organism evidence="2 3">
    <name type="scientific">Candidatus Cerribacteria bacterium 'Amazon FNV 2010 28 9'</name>
    <dbReference type="NCBI Taxonomy" id="2081795"/>
    <lineage>
        <taxon>Bacteria</taxon>
        <taxon>Candidatus Cerribacteria</taxon>
    </lineage>
</organism>
<feature type="domain" description="Coenzyme F420:L-glutamate ligase-like" evidence="1">
    <location>
        <begin position="6"/>
        <end position="204"/>
    </location>
</feature>
<evidence type="ECO:0000313" key="2">
    <source>
        <dbReference type="EMBL" id="PWU23875.1"/>
    </source>
</evidence>
<gene>
    <name evidence="2" type="ORF">C5B42_01410</name>
</gene>
<dbReference type="PANTHER" id="PTHR47917:SF1">
    <property type="entry name" value="COENZYME F420:L-GLUTAMATE LIGASE"/>
    <property type="match status" value="1"/>
</dbReference>
<dbReference type="EMBL" id="PSRQ01000021">
    <property type="protein sequence ID" value="PWU23875.1"/>
    <property type="molecule type" value="Genomic_DNA"/>
</dbReference>
<dbReference type="GO" id="GO:0052618">
    <property type="term" value="F:coenzyme F420-0:L-glutamate ligase activity"/>
    <property type="evidence" value="ECO:0007669"/>
    <property type="project" value="TreeGrafter"/>
</dbReference>
<accession>A0A317JUS3</accession>
<dbReference type="PANTHER" id="PTHR47917">
    <property type="match status" value="1"/>
</dbReference>
<dbReference type="AlphaFoldDB" id="A0A317JUS3"/>
<keyword evidence="2" id="KW-0436">Ligase</keyword>
<dbReference type="SUPFAM" id="SSF144010">
    <property type="entry name" value="CofE-like"/>
    <property type="match status" value="1"/>
</dbReference>
<dbReference type="Proteomes" id="UP000246104">
    <property type="component" value="Unassembled WGS sequence"/>
</dbReference>
<sequence length="246" mass="27054">MIVTPIKTQKVVVGVKLNDVLDASLSRVEENDILVVTSKIISICEGTVIPIEKTTKNELVPTEADYYIPSQLNPYGFHITIKNNTLIASAGIDESNGNGYFILWPKDPQASANQIRAYLQARFHVKHIGVIVTDSHVLPLRWGTVGTAISHSGFAALNSYIGKPDIFDRNLKLTNANVAEGLAAAAVVCMGEGNEQTPLALIRDASFVQFQDREPSEEELKKLAISKDEDIFAPLLNAVKWEKEKR</sequence>
<dbReference type="InterPro" id="IPR002847">
    <property type="entry name" value="F420-0_gamma-glut_ligase-dom"/>
</dbReference>
<evidence type="ECO:0000313" key="3">
    <source>
        <dbReference type="Proteomes" id="UP000246104"/>
    </source>
</evidence>
<protein>
    <submittedName>
        <fullName evidence="2">Putative folate metabolism gamma-glutamate ligase</fullName>
    </submittedName>
</protein>
<proteinExistence type="predicted"/>
<name>A0A317JUS3_9BACT</name>
<comment type="caution">
    <text evidence="2">The sequence shown here is derived from an EMBL/GenBank/DDBJ whole genome shotgun (WGS) entry which is preliminary data.</text>
</comment>
<dbReference type="Gene3D" id="3.30.1330.100">
    <property type="entry name" value="CofE-like"/>
    <property type="match status" value="1"/>
</dbReference>
<evidence type="ECO:0000259" key="1">
    <source>
        <dbReference type="Pfam" id="PF01996"/>
    </source>
</evidence>
<dbReference type="Pfam" id="PF01996">
    <property type="entry name" value="F420_ligase"/>
    <property type="match status" value="1"/>
</dbReference>
<reference evidence="2 3" key="1">
    <citation type="submission" date="2018-02" db="EMBL/GenBank/DDBJ databases">
        <title>Genomic Reconstructions from Amazon Rainforest and Pasture Soil Reveal Novel Insights into the Physiology of Candidate Phyla in Tropical Sites.</title>
        <authorList>
            <person name="Kroeger M.E."/>
            <person name="Delmont T."/>
            <person name="Eren A.M."/>
            <person name="Guo J."/>
            <person name="Meyer K.M."/>
            <person name="Khan K."/>
            <person name="Rodrigues J.L.M."/>
            <person name="Bohannan B.J.M."/>
            <person name="Tringe S."/>
            <person name="Borges C.D."/>
            <person name="Tiedje J."/>
            <person name="Tsai S.M."/>
            <person name="Nusslein K."/>
        </authorList>
    </citation>
    <scope>NUCLEOTIDE SEQUENCE [LARGE SCALE GENOMIC DNA]</scope>
    <source>
        <strain evidence="2">Amazon FNV 2010 28 9</strain>
    </source>
</reference>